<gene>
    <name evidence="2" type="ORF">GCM10011396_56950</name>
</gene>
<sequence length="216" mass="23513">MSARIVTLDATVHKAAQELLPWFVTDTLEGEQLSMVQEHIRNCAQCQADIAWQRKFQSVYLPSDAAPDVDKAFAQLLAKLPAQPQAPKRNLLAIVRSLFSSENVQWMRWGLAAQCAIIVGLLFQVASPVADHSAYHVLGTPKEAGGNLVVMFRPEVKEQDLRRILHASNARLVDGPTVSDAYLLSVPEASVAQALVQLRAEPAVALAEPLDSGSGR</sequence>
<feature type="domain" description="Fervidolysin-like N-terminal prodomain" evidence="1">
    <location>
        <begin position="146"/>
        <end position="209"/>
    </location>
</feature>
<accession>A0A916V1G3</accession>
<dbReference type="Proteomes" id="UP000637423">
    <property type="component" value="Unassembled WGS sequence"/>
</dbReference>
<dbReference type="RefSeq" id="WP_188569579.1">
    <property type="nucleotide sequence ID" value="NZ_BMED01000011.1"/>
</dbReference>
<reference evidence="2" key="2">
    <citation type="submission" date="2020-09" db="EMBL/GenBank/DDBJ databases">
        <authorList>
            <person name="Sun Q."/>
            <person name="Zhou Y."/>
        </authorList>
    </citation>
    <scope>NUCLEOTIDE SEQUENCE</scope>
    <source>
        <strain evidence="2">CGMCC 1.10998</strain>
    </source>
</reference>
<dbReference type="InterPro" id="IPR041916">
    <property type="entry name" value="Anti_sigma_zinc_sf"/>
</dbReference>
<evidence type="ECO:0000259" key="1">
    <source>
        <dbReference type="Pfam" id="PF22148"/>
    </source>
</evidence>
<dbReference type="AlphaFoldDB" id="A0A916V1G3"/>
<dbReference type="EMBL" id="BMED01000011">
    <property type="protein sequence ID" value="GGD02006.1"/>
    <property type="molecule type" value="Genomic_DNA"/>
</dbReference>
<evidence type="ECO:0000313" key="3">
    <source>
        <dbReference type="Proteomes" id="UP000637423"/>
    </source>
</evidence>
<dbReference type="Gene3D" id="1.10.10.1320">
    <property type="entry name" value="Anti-sigma factor, zinc-finger domain"/>
    <property type="match status" value="1"/>
</dbReference>
<name>A0A916V1G3_9BURK</name>
<comment type="caution">
    <text evidence="2">The sequence shown here is derived from an EMBL/GenBank/DDBJ whole genome shotgun (WGS) entry which is preliminary data.</text>
</comment>
<dbReference type="InterPro" id="IPR054399">
    <property type="entry name" value="Fervidolysin-like_N_prodom"/>
</dbReference>
<keyword evidence="3" id="KW-1185">Reference proteome</keyword>
<organism evidence="2 3">
    <name type="scientific">Undibacterium terreum</name>
    <dbReference type="NCBI Taxonomy" id="1224302"/>
    <lineage>
        <taxon>Bacteria</taxon>
        <taxon>Pseudomonadati</taxon>
        <taxon>Pseudomonadota</taxon>
        <taxon>Betaproteobacteria</taxon>
        <taxon>Burkholderiales</taxon>
        <taxon>Oxalobacteraceae</taxon>
        <taxon>Undibacterium</taxon>
    </lineage>
</organism>
<evidence type="ECO:0000313" key="2">
    <source>
        <dbReference type="EMBL" id="GGD02006.1"/>
    </source>
</evidence>
<dbReference type="Pfam" id="PF22148">
    <property type="entry name" value="Fervidolysin_NPro-like"/>
    <property type="match status" value="1"/>
</dbReference>
<protein>
    <recommendedName>
        <fullName evidence="1">Fervidolysin-like N-terminal prodomain domain-containing protein</fullName>
    </recommendedName>
</protein>
<reference evidence="2" key="1">
    <citation type="journal article" date="2014" name="Int. J. Syst. Evol. Microbiol.">
        <title>Complete genome sequence of Corynebacterium casei LMG S-19264T (=DSM 44701T), isolated from a smear-ripened cheese.</title>
        <authorList>
            <consortium name="US DOE Joint Genome Institute (JGI-PGF)"/>
            <person name="Walter F."/>
            <person name="Albersmeier A."/>
            <person name="Kalinowski J."/>
            <person name="Ruckert C."/>
        </authorList>
    </citation>
    <scope>NUCLEOTIDE SEQUENCE</scope>
    <source>
        <strain evidence="2">CGMCC 1.10998</strain>
    </source>
</reference>
<proteinExistence type="predicted"/>